<name>A0A9J6FWV9_HAELO</name>
<dbReference type="PANTHER" id="PTHR45036:SF1">
    <property type="entry name" value="METHYLTRANSFERASE LIKE 7A"/>
    <property type="match status" value="1"/>
</dbReference>
<dbReference type="Gene3D" id="3.40.50.150">
    <property type="entry name" value="Vaccinia Virus protein VP39"/>
    <property type="match status" value="1"/>
</dbReference>
<dbReference type="OrthoDB" id="6489458at2759"/>
<dbReference type="VEuPathDB" id="VectorBase:HLOH_064920"/>
<dbReference type="OMA" id="TCGCHLN"/>
<dbReference type="Proteomes" id="UP000821853">
    <property type="component" value="Chromosome 2"/>
</dbReference>
<dbReference type="GO" id="GO:0008757">
    <property type="term" value="F:S-adenosylmethionine-dependent methyltransferase activity"/>
    <property type="evidence" value="ECO:0007669"/>
    <property type="project" value="InterPro"/>
</dbReference>
<organism evidence="2 3">
    <name type="scientific">Haemaphysalis longicornis</name>
    <name type="common">Bush tick</name>
    <dbReference type="NCBI Taxonomy" id="44386"/>
    <lineage>
        <taxon>Eukaryota</taxon>
        <taxon>Metazoa</taxon>
        <taxon>Ecdysozoa</taxon>
        <taxon>Arthropoda</taxon>
        <taxon>Chelicerata</taxon>
        <taxon>Arachnida</taxon>
        <taxon>Acari</taxon>
        <taxon>Parasitiformes</taxon>
        <taxon>Ixodida</taxon>
        <taxon>Ixodoidea</taxon>
        <taxon>Ixodidae</taxon>
        <taxon>Haemaphysalinae</taxon>
        <taxon>Haemaphysalis</taxon>
    </lineage>
</organism>
<dbReference type="Pfam" id="PF08241">
    <property type="entry name" value="Methyltransf_11"/>
    <property type="match status" value="1"/>
</dbReference>
<protein>
    <recommendedName>
        <fullName evidence="1">Methyltransferase type 11 domain-containing protein</fullName>
    </recommendedName>
</protein>
<evidence type="ECO:0000259" key="1">
    <source>
        <dbReference type="Pfam" id="PF08241"/>
    </source>
</evidence>
<dbReference type="EMBL" id="JABSTR010000004">
    <property type="protein sequence ID" value="KAH9367754.1"/>
    <property type="molecule type" value="Genomic_DNA"/>
</dbReference>
<comment type="caution">
    <text evidence="2">The sequence shown here is derived from an EMBL/GenBank/DDBJ whole genome shotgun (WGS) entry which is preliminary data.</text>
</comment>
<accession>A0A9J6FWV9</accession>
<sequence length="115" mass="12918">MSDVPDGYFDCVVLTYVLCSALDGRKLLGECRRVLAKGGLFLFSEHVAHPLHGLARLMQDVVTPFYKRITCGCHLNRESGNLIQAAGVFKRVHIHEVRVELPSFFNRHVYGYAVA</sequence>
<dbReference type="InterPro" id="IPR013216">
    <property type="entry name" value="Methyltransf_11"/>
</dbReference>
<dbReference type="AlphaFoldDB" id="A0A9J6FWV9"/>
<evidence type="ECO:0000313" key="3">
    <source>
        <dbReference type="Proteomes" id="UP000821853"/>
    </source>
</evidence>
<evidence type="ECO:0000313" key="2">
    <source>
        <dbReference type="EMBL" id="KAH9367754.1"/>
    </source>
</evidence>
<proteinExistence type="predicted"/>
<dbReference type="InterPro" id="IPR052356">
    <property type="entry name" value="Thiol_S-MT"/>
</dbReference>
<reference evidence="2 3" key="1">
    <citation type="journal article" date="2020" name="Cell">
        <title>Large-Scale Comparative Analyses of Tick Genomes Elucidate Their Genetic Diversity and Vector Capacities.</title>
        <authorList>
            <consortium name="Tick Genome and Microbiome Consortium (TIGMIC)"/>
            <person name="Jia N."/>
            <person name="Wang J."/>
            <person name="Shi W."/>
            <person name="Du L."/>
            <person name="Sun Y."/>
            <person name="Zhan W."/>
            <person name="Jiang J.F."/>
            <person name="Wang Q."/>
            <person name="Zhang B."/>
            <person name="Ji P."/>
            <person name="Bell-Sakyi L."/>
            <person name="Cui X.M."/>
            <person name="Yuan T.T."/>
            <person name="Jiang B.G."/>
            <person name="Yang W.F."/>
            <person name="Lam T.T."/>
            <person name="Chang Q.C."/>
            <person name="Ding S.J."/>
            <person name="Wang X.J."/>
            <person name="Zhu J.G."/>
            <person name="Ruan X.D."/>
            <person name="Zhao L."/>
            <person name="Wei J.T."/>
            <person name="Ye R.Z."/>
            <person name="Que T.C."/>
            <person name="Du C.H."/>
            <person name="Zhou Y.H."/>
            <person name="Cheng J.X."/>
            <person name="Dai P.F."/>
            <person name="Guo W.B."/>
            <person name="Han X.H."/>
            <person name="Huang E.J."/>
            <person name="Li L.F."/>
            <person name="Wei W."/>
            <person name="Gao Y.C."/>
            <person name="Liu J.Z."/>
            <person name="Shao H.Z."/>
            <person name="Wang X."/>
            <person name="Wang C.C."/>
            <person name="Yang T.C."/>
            <person name="Huo Q.B."/>
            <person name="Li W."/>
            <person name="Chen H.Y."/>
            <person name="Chen S.E."/>
            <person name="Zhou L.G."/>
            <person name="Ni X.B."/>
            <person name="Tian J.H."/>
            <person name="Sheng Y."/>
            <person name="Liu T."/>
            <person name="Pan Y.S."/>
            <person name="Xia L.Y."/>
            <person name="Li J."/>
            <person name="Zhao F."/>
            <person name="Cao W.C."/>
        </authorList>
    </citation>
    <scope>NUCLEOTIDE SEQUENCE [LARGE SCALE GENOMIC DNA]</scope>
    <source>
        <strain evidence="2">HaeL-2018</strain>
    </source>
</reference>
<keyword evidence="3" id="KW-1185">Reference proteome</keyword>
<dbReference type="PANTHER" id="PTHR45036">
    <property type="entry name" value="METHYLTRANSFERASE LIKE 7B"/>
    <property type="match status" value="1"/>
</dbReference>
<gene>
    <name evidence="2" type="ORF">HPB48_013008</name>
</gene>
<dbReference type="SUPFAM" id="SSF53335">
    <property type="entry name" value="S-adenosyl-L-methionine-dependent methyltransferases"/>
    <property type="match status" value="1"/>
</dbReference>
<dbReference type="InterPro" id="IPR029063">
    <property type="entry name" value="SAM-dependent_MTases_sf"/>
</dbReference>
<feature type="domain" description="Methyltransferase type 11" evidence="1">
    <location>
        <begin position="4"/>
        <end position="43"/>
    </location>
</feature>